<keyword evidence="4" id="KW-1185">Reference proteome</keyword>
<reference evidence="4" key="1">
    <citation type="journal article" date="2019" name="Int. J. Syst. Evol. Microbiol.">
        <title>The Global Catalogue of Microorganisms (GCM) 10K type strain sequencing project: providing services to taxonomists for standard genome sequencing and annotation.</title>
        <authorList>
            <consortium name="The Broad Institute Genomics Platform"/>
            <consortium name="The Broad Institute Genome Sequencing Center for Infectious Disease"/>
            <person name="Wu L."/>
            <person name="Ma J."/>
        </authorList>
    </citation>
    <scope>NUCLEOTIDE SEQUENCE [LARGE SCALE GENOMIC DNA]</scope>
    <source>
        <strain evidence="4">CECT 7649</strain>
    </source>
</reference>
<evidence type="ECO:0000256" key="2">
    <source>
        <dbReference type="SAM" id="Phobius"/>
    </source>
</evidence>
<keyword evidence="2" id="KW-0472">Membrane</keyword>
<dbReference type="RefSeq" id="WP_380827606.1">
    <property type="nucleotide sequence ID" value="NZ_JBHTCG010000010.1"/>
</dbReference>
<organism evidence="3 4">
    <name type="scientific">Sphaerisporangium rhizosphaerae</name>
    <dbReference type="NCBI Taxonomy" id="2269375"/>
    <lineage>
        <taxon>Bacteria</taxon>
        <taxon>Bacillati</taxon>
        <taxon>Actinomycetota</taxon>
        <taxon>Actinomycetes</taxon>
        <taxon>Streptosporangiales</taxon>
        <taxon>Streptosporangiaceae</taxon>
        <taxon>Sphaerisporangium</taxon>
    </lineage>
</organism>
<keyword evidence="2" id="KW-0812">Transmembrane</keyword>
<dbReference type="EMBL" id="JBHTCG010000010">
    <property type="protein sequence ID" value="MFC7384004.1"/>
    <property type="molecule type" value="Genomic_DNA"/>
</dbReference>
<feature type="transmembrane region" description="Helical" evidence="2">
    <location>
        <begin position="54"/>
        <end position="77"/>
    </location>
</feature>
<gene>
    <name evidence="3" type="ORF">ACFQSB_17440</name>
</gene>
<evidence type="ECO:0000256" key="1">
    <source>
        <dbReference type="SAM" id="MobiDB-lite"/>
    </source>
</evidence>
<dbReference type="Proteomes" id="UP001596496">
    <property type="component" value="Unassembled WGS sequence"/>
</dbReference>
<proteinExistence type="predicted"/>
<sequence length="404" mass="42118">MNPMDQLRAARPVHLDDAPVDARTRAAELSAAMAGRAPRRAAGRTRRARDGRPAWVLGGLAAAAAATAVAVAVAGAGGSAPAPSLALPAPSTSSGGPVVRLSAEQVLLAAAESSLKAPATTGAYWYVESEDGSAYEAGDAVRYIVHSTGRGRTWVARSPRGTSWWVSQDLGTRPAPGAEDAWKRDGSPSRWTVELPVPKKGDKSATKRLELGGEPRKPFGNPINVGDKVADLAGRNVSVAELQALPTTADALKRRLLQGYAGHGTESGDKMDADSWLYQVTSGLLSDMPVKPAVRAAAYKVLAGLGGVRSLGEVTDALGREGQGIARAENWSGGDFERQIIIDPATGVLLTDQIVAVHPGGAYAWAEPGTATWWHAITKAGWTDDEPVKPDHYDTPGPARPSAS</sequence>
<comment type="caution">
    <text evidence="3">The sequence shown here is derived from an EMBL/GenBank/DDBJ whole genome shotgun (WGS) entry which is preliminary data.</text>
</comment>
<evidence type="ECO:0000313" key="3">
    <source>
        <dbReference type="EMBL" id="MFC7384004.1"/>
    </source>
</evidence>
<feature type="region of interest" description="Disordered" evidence="1">
    <location>
        <begin position="167"/>
        <end position="205"/>
    </location>
</feature>
<name>A0ABW2P467_9ACTN</name>
<accession>A0ABW2P467</accession>
<dbReference type="InterPro" id="IPR047789">
    <property type="entry name" value="CU044_5270-like"/>
</dbReference>
<keyword evidence="2" id="KW-1133">Transmembrane helix</keyword>
<evidence type="ECO:0000313" key="4">
    <source>
        <dbReference type="Proteomes" id="UP001596496"/>
    </source>
</evidence>
<dbReference type="NCBIfam" id="NF038083">
    <property type="entry name" value="CU044_5270_fam"/>
    <property type="match status" value="1"/>
</dbReference>
<feature type="region of interest" description="Disordered" evidence="1">
    <location>
        <begin position="384"/>
        <end position="404"/>
    </location>
</feature>
<protein>
    <submittedName>
        <fullName evidence="3">CU044_5270 family protein</fullName>
    </submittedName>
</protein>